<dbReference type="EMBL" id="CABDVU010000001">
    <property type="protein sequence ID" value="VTN10375.1"/>
    <property type="molecule type" value="Genomic_DNA"/>
</dbReference>
<proteinExistence type="predicted"/>
<protein>
    <submittedName>
        <fullName evidence="2">Inner membrane protein yohC</fullName>
    </submittedName>
</protein>
<sequence length="37" mass="4072">MKRGLSFASSTLAIGVLVLEVLLAITVILWGYGYRLF</sequence>
<name>A0A4U9D3R2_RAOTE</name>
<evidence type="ECO:0000313" key="3">
    <source>
        <dbReference type="Proteomes" id="UP000339249"/>
    </source>
</evidence>
<keyword evidence="1" id="KW-0472">Membrane</keyword>
<feature type="transmembrane region" description="Helical" evidence="1">
    <location>
        <begin position="12"/>
        <end position="32"/>
    </location>
</feature>
<dbReference type="Proteomes" id="UP000339249">
    <property type="component" value="Unassembled WGS sequence"/>
</dbReference>
<organism evidence="2 3">
    <name type="scientific">Raoultella terrigena</name>
    <name type="common">Klebsiella terrigena</name>
    <dbReference type="NCBI Taxonomy" id="577"/>
    <lineage>
        <taxon>Bacteria</taxon>
        <taxon>Pseudomonadati</taxon>
        <taxon>Pseudomonadota</taxon>
        <taxon>Gammaproteobacteria</taxon>
        <taxon>Enterobacterales</taxon>
        <taxon>Enterobacteriaceae</taxon>
        <taxon>Klebsiella/Raoultella group</taxon>
        <taxon>Raoultella</taxon>
    </lineage>
</organism>
<evidence type="ECO:0000256" key="1">
    <source>
        <dbReference type="SAM" id="Phobius"/>
    </source>
</evidence>
<evidence type="ECO:0000313" key="2">
    <source>
        <dbReference type="EMBL" id="VTN10375.1"/>
    </source>
</evidence>
<gene>
    <name evidence="2" type="primary">yohC_1</name>
    <name evidence="2" type="ORF">NCTC9185_02296</name>
</gene>
<keyword evidence="1" id="KW-0812">Transmembrane</keyword>
<dbReference type="AlphaFoldDB" id="A0A4U9D3R2"/>
<keyword evidence="1" id="KW-1133">Transmembrane helix</keyword>
<reference evidence="2 3" key="1">
    <citation type="submission" date="2019-04" db="EMBL/GenBank/DDBJ databases">
        <authorList>
            <consortium name="Pathogen Informatics"/>
        </authorList>
    </citation>
    <scope>NUCLEOTIDE SEQUENCE [LARGE SCALE GENOMIC DNA]</scope>
    <source>
        <strain evidence="2 3">NCTC9185</strain>
    </source>
</reference>
<accession>A0A4U9D3R2</accession>